<evidence type="ECO:0000256" key="2">
    <source>
        <dbReference type="ARBA" id="ARBA00022598"/>
    </source>
</evidence>
<dbReference type="GO" id="GO:0010124">
    <property type="term" value="P:phenylacetate catabolic process"/>
    <property type="evidence" value="ECO:0007669"/>
    <property type="project" value="UniProtKB-UniRule"/>
</dbReference>
<evidence type="ECO:0000313" key="12">
    <source>
        <dbReference type="EMBL" id="HIU27870.1"/>
    </source>
</evidence>
<feature type="domain" description="AMP-dependent synthetase/ligase" evidence="10">
    <location>
        <begin position="82"/>
        <end position="288"/>
    </location>
</feature>
<dbReference type="PANTHER" id="PTHR43439">
    <property type="entry name" value="PHENYLACETATE-COENZYME A LIGASE"/>
    <property type="match status" value="1"/>
</dbReference>
<dbReference type="InterPro" id="IPR045851">
    <property type="entry name" value="AMP-bd_C_sf"/>
</dbReference>
<evidence type="ECO:0000256" key="6">
    <source>
        <dbReference type="ARBA" id="ARBA00066629"/>
    </source>
</evidence>
<dbReference type="InterPro" id="IPR051414">
    <property type="entry name" value="Adenylate-forming_Reductase"/>
</dbReference>
<evidence type="ECO:0000256" key="3">
    <source>
        <dbReference type="ARBA" id="ARBA00022741"/>
    </source>
</evidence>
<comment type="catalytic activity">
    <reaction evidence="9">
        <text>2-phenylacetate + ATP + CoA = phenylacetyl-CoA + AMP + diphosphate</text>
        <dbReference type="Rhea" id="RHEA:20956"/>
        <dbReference type="ChEBI" id="CHEBI:18401"/>
        <dbReference type="ChEBI" id="CHEBI:30616"/>
        <dbReference type="ChEBI" id="CHEBI:33019"/>
        <dbReference type="ChEBI" id="CHEBI:57287"/>
        <dbReference type="ChEBI" id="CHEBI:57390"/>
        <dbReference type="ChEBI" id="CHEBI:456215"/>
        <dbReference type="EC" id="6.2.1.30"/>
    </reaction>
</comment>
<evidence type="ECO:0000256" key="7">
    <source>
        <dbReference type="ARBA" id="ARBA00068695"/>
    </source>
</evidence>
<dbReference type="EMBL" id="DVMO01000085">
    <property type="protein sequence ID" value="HIU27870.1"/>
    <property type="molecule type" value="Genomic_DNA"/>
</dbReference>
<dbReference type="Proteomes" id="UP000824091">
    <property type="component" value="Unassembled WGS sequence"/>
</dbReference>
<evidence type="ECO:0000256" key="8">
    <source>
        <dbReference type="ARBA" id="ARBA00075111"/>
    </source>
</evidence>
<dbReference type="InterPro" id="IPR042099">
    <property type="entry name" value="ANL_N_sf"/>
</dbReference>
<evidence type="ECO:0000256" key="4">
    <source>
        <dbReference type="ARBA" id="ARBA00060591"/>
    </source>
</evidence>
<evidence type="ECO:0000256" key="1">
    <source>
        <dbReference type="ARBA" id="ARBA00011245"/>
    </source>
</evidence>
<dbReference type="Gene3D" id="3.30.300.30">
    <property type="match status" value="1"/>
</dbReference>
<dbReference type="EC" id="6.2.1.30" evidence="6 9"/>
<comment type="caution">
    <text evidence="12">The sequence shown here is derived from an EMBL/GenBank/DDBJ whole genome shotgun (WGS) entry which is preliminary data.</text>
</comment>
<feature type="domain" description="AMP-dependent ligase C-terminal" evidence="11">
    <location>
        <begin position="337"/>
        <end position="433"/>
    </location>
</feature>
<evidence type="ECO:0000256" key="9">
    <source>
        <dbReference type="PIRNR" id="PIRNR006444"/>
    </source>
</evidence>
<sequence>MEHKIWNPRWECATREEKNEIQLERLKKIAAYCYERVPFYKQKFDEIGLRPEHIKTLSDVKHLPFTTADDLKNNYPFGLFAVPKKEIVRIHGSSGTTGKPKIVGYTKNDLENWTECLARLITAAGVTSDDTTQIAFGYGLFTGGFGLHYGMERVGAMVVPLSSGNTDRQIMLMQDFESTVLVATPSYALHLAEAMARKGIDKSKLKLRLALFGGEGHTEEMRAKIENALGILATENYGLSEVGGPGVSGECYLKCGLHFAEDHFLPEIIDPDTLETLPAGEKGELVITTLTKEGFPMLRYRTRDITWLIDEPCKCGRTSMRMAKVQGRTDDMMVIRGVNVFPSQIESVIMSIKEVEPFYEIIVTTENYLDRIEVRVEFSDASLLDDYEKLEDLRGRIRHDLKSVLNIDAKVTLVTPGTLPRFEGKSKRVIDKRDHK</sequence>
<dbReference type="InterPro" id="IPR011880">
    <property type="entry name" value="PA_CoA_ligase"/>
</dbReference>
<dbReference type="PANTHER" id="PTHR43439:SF1">
    <property type="entry name" value="PHENYLACETATE-COENZYME A LIGASE"/>
    <property type="match status" value="1"/>
</dbReference>
<dbReference type="Gene3D" id="3.40.50.12780">
    <property type="entry name" value="N-terminal domain of ligase-like"/>
    <property type="match status" value="1"/>
</dbReference>
<dbReference type="InterPro" id="IPR028154">
    <property type="entry name" value="AMP-dep_Lig_C"/>
</dbReference>
<accession>A0A9D1I6L2</accession>
<protein>
    <recommendedName>
        <fullName evidence="7 9">Phenylacetate-coenzyme A ligase</fullName>
        <ecNumber evidence="6 9">6.2.1.30</ecNumber>
    </recommendedName>
    <alternativeName>
        <fullName evidence="8 9">Phenylacetyl-CoA ligase</fullName>
    </alternativeName>
</protein>
<dbReference type="InterPro" id="IPR000873">
    <property type="entry name" value="AMP-dep_synth/lig_dom"/>
</dbReference>
<dbReference type="PIRSF" id="PIRSF006444">
    <property type="entry name" value="PaaK"/>
    <property type="match status" value="1"/>
</dbReference>
<dbReference type="Pfam" id="PF00501">
    <property type="entry name" value="AMP-binding"/>
    <property type="match status" value="1"/>
</dbReference>
<comment type="pathway">
    <text evidence="4 9">Aromatic compound metabolism; phenylacetate degradation.</text>
</comment>
<comment type="similarity">
    <text evidence="5 9">Belongs to the phenylacetyl-CoA ligase family.</text>
</comment>
<organism evidence="12 13">
    <name type="scientific">Candidatus Fimisoma avicola</name>
    <dbReference type="NCBI Taxonomy" id="2840826"/>
    <lineage>
        <taxon>Bacteria</taxon>
        <taxon>Bacillati</taxon>
        <taxon>Bacillota</taxon>
        <taxon>Clostridia</taxon>
        <taxon>Eubacteriales</taxon>
        <taxon>Candidatus Fimisoma</taxon>
    </lineage>
</organism>
<keyword evidence="3 9" id="KW-0547">Nucleotide-binding</keyword>
<dbReference type="GO" id="GO:0047475">
    <property type="term" value="F:phenylacetate-CoA ligase activity"/>
    <property type="evidence" value="ECO:0007669"/>
    <property type="project" value="UniProtKB-EC"/>
</dbReference>
<evidence type="ECO:0000259" key="10">
    <source>
        <dbReference type="Pfam" id="PF00501"/>
    </source>
</evidence>
<proteinExistence type="inferred from homology"/>
<dbReference type="CDD" id="cd05913">
    <property type="entry name" value="PaaK"/>
    <property type="match status" value="1"/>
</dbReference>
<evidence type="ECO:0000256" key="5">
    <source>
        <dbReference type="ARBA" id="ARBA00061566"/>
    </source>
</evidence>
<keyword evidence="2 9" id="KW-0436">Ligase</keyword>
<dbReference type="FunFam" id="3.40.50.12780:FF:000016">
    <property type="entry name" value="Phenylacetate-coenzyme A ligase"/>
    <property type="match status" value="1"/>
</dbReference>
<dbReference type="SUPFAM" id="SSF56801">
    <property type="entry name" value="Acetyl-CoA synthetase-like"/>
    <property type="match status" value="1"/>
</dbReference>
<evidence type="ECO:0000313" key="13">
    <source>
        <dbReference type="Proteomes" id="UP000824091"/>
    </source>
</evidence>
<dbReference type="Pfam" id="PF14535">
    <property type="entry name" value="AMP-binding_C_2"/>
    <property type="match status" value="1"/>
</dbReference>
<dbReference type="GO" id="GO:0000166">
    <property type="term" value="F:nucleotide binding"/>
    <property type="evidence" value="ECO:0007669"/>
    <property type="project" value="UniProtKB-KW"/>
</dbReference>
<comment type="subunit">
    <text evidence="1">Monomer.</text>
</comment>
<comment type="function">
    <text evidence="9">Catalyzes the activation of phenylacetic acid (PA) to phenylacetyl-CoA (PA-CoA).</text>
</comment>
<name>A0A9D1I6L2_9FIRM</name>
<gene>
    <name evidence="12" type="ORF">IAD16_05780</name>
</gene>
<reference evidence="12" key="2">
    <citation type="journal article" date="2021" name="PeerJ">
        <title>Extensive microbial diversity within the chicken gut microbiome revealed by metagenomics and culture.</title>
        <authorList>
            <person name="Gilroy R."/>
            <person name="Ravi A."/>
            <person name="Getino M."/>
            <person name="Pursley I."/>
            <person name="Horton D.L."/>
            <person name="Alikhan N.F."/>
            <person name="Baker D."/>
            <person name="Gharbi K."/>
            <person name="Hall N."/>
            <person name="Watson M."/>
            <person name="Adriaenssens E.M."/>
            <person name="Foster-Nyarko E."/>
            <person name="Jarju S."/>
            <person name="Secka A."/>
            <person name="Antonio M."/>
            <person name="Oren A."/>
            <person name="Chaudhuri R.R."/>
            <person name="La Ragione R."/>
            <person name="Hildebrand F."/>
            <person name="Pallen M.J."/>
        </authorList>
    </citation>
    <scope>NUCLEOTIDE SEQUENCE</scope>
    <source>
        <strain evidence="12">11300</strain>
    </source>
</reference>
<dbReference type="AlphaFoldDB" id="A0A9D1I6L2"/>
<reference evidence="12" key="1">
    <citation type="submission" date="2020-10" db="EMBL/GenBank/DDBJ databases">
        <authorList>
            <person name="Gilroy R."/>
        </authorList>
    </citation>
    <scope>NUCLEOTIDE SEQUENCE</scope>
    <source>
        <strain evidence="12">11300</strain>
    </source>
</reference>
<evidence type="ECO:0000259" key="11">
    <source>
        <dbReference type="Pfam" id="PF14535"/>
    </source>
</evidence>